<evidence type="ECO:0000256" key="9">
    <source>
        <dbReference type="ARBA" id="ARBA00023157"/>
    </source>
</evidence>
<keyword evidence="4" id="KW-0245">EGF-like domain</keyword>
<evidence type="ECO:0000256" key="8">
    <source>
        <dbReference type="ARBA" id="ARBA00022859"/>
    </source>
</evidence>
<dbReference type="SMART" id="SM00241">
    <property type="entry name" value="ZP"/>
    <property type="match status" value="1"/>
</dbReference>
<evidence type="ECO:0000256" key="5">
    <source>
        <dbReference type="ARBA" id="ARBA00022588"/>
    </source>
</evidence>
<evidence type="ECO:0000256" key="12">
    <source>
        <dbReference type="SAM" id="MobiDB-lite"/>
    </source>
</evidence>
<keyword evidence="15" id="KW-1185">Reference proteome</keyword>
<keyword evidence="3" id="KW-0964">Secreted</keyword>
<sequence length="589" mass="63830">MFAFADVPVTDCAACNMDATCHSSPDADDVTPTCSCSAGFVGDGLYCYNRTACAGGVCCGSGYRWSSEQGCVDIDECASSDEACTSPLVCENTLGSFDCSLPEEGVTSEPTSDPESHRRSERSVNQNVKQHSVVFRCGGVICPAGQDCVAHQCRDPCTYNTPLNDPWRSASIDRDDGLVCDSAVNWQGWYRLFLGNGSVQMPETCVPKHRCGTHAPLWLPERHPTPSDGIVSSRVCGHWAHDCCLFQSNRIHIKACPGNYFVYKFVTPSACHLAYCADAKTAVCGTCRPEETCVSEDRVNWRCVGNGRSIEASGLVCGRSQMQMGLDKAQLASRGLDALSAHMADFRCAAHNEIKGVVWFRMERKGGSCGTQLRTNETHAIYSNSLFVYPITKGNLTFSLPTRFPLSCVYPLDTDASLYMTIKPHLSLEGEVVRLGLRPRAVISLYRNANYTGPYSAGPVVLPLGSALYVGVSAEEAASDSFAVILEGCYATPSADSDDRSRFSLIQNRCPSNRRLVKVEASGPSLPGRFTALVSLFTGDYDSIFLHCSLSMCDPKRPGCSQTCRSRVSRSVSLRTPLTIGPISCKSQL</sequence>
<gene>
    <name evidence="14" type="ORF">SKAU_G00118140</name>
</gene>
<dbReference type="InterPro" id="IPR055355">
    <property type="entry name" value="ZP-C"/>
</dbReference>
<dbReference type="AlphaFoldDB" id="A0A9Q1FN65"/>
<keyword evidence="7" id="KW-0732">Signal</keyword>
<evidence type="ECO:0000256" key="6">
    <source>
        <dbReference type="ARBA" id="ARBA00022622"/>
    </source>
</evidence>
<comment type="subcellular location">
    <subcellularLocation>
        <location evidence="1">Apical cell membrane</location>
        <topology evidence="1">Lipid-anchor</topology>
        <topology evidence="1">GPI-anchor</topology>
    </subcellularLocation>
    <subcellularLocation>
        <location evidence="2">Secreted</location>
    </subcellularLocation>
</comment>
<evidence type="ECO:0000256" key="11">
    <source>
        <dbReference type="ARBA" id="ARBA00023288"/>
    </source>
</evidence>
<keyword evidence="11" id="KW-0449">Lipoprotein</keyword>
<evidence type="ECO:0000256" key="4">
    <source>
        <dbReference type="ARBA" id="ARBA00022536"/>
    </source>
</evidence>
<keyword evidence="6" id="KW-0336">GPI-anchor</keyword>
<dbReference type="PROSITE" id="PS01186">
    <property type="entry name" value="EGF_2"/>
    <property type="match status" value="1"/>
</dbReference>
<accession>A0A9Q1FN65</accession>
<dbReference type="InterPro" id="IPR018097">
    <property type="entry name" value="EGF_Ca-bd_CS"/>
</dbReference>
<evidence type="ECO:0000259" key="13">
    <source>
        <dbReference type="PROSITE" id="PS51034"/>
    </source>
</evidence>
<dbReference type="Pfam" id="PF00100">
    <property type="entry name" value="Zona_pellucida"/>
    <property type="match status" value="1"/>
</dbReference>
<evidence type="ECO:0000313" key="15">
    <source>
        <dbReference type="Proteomes" id="UP001152622"/>
    </source>
</evidence>
<dbReference type="InterPro" id="IPR042235">
    <property type="entry name" value="ZP-C_dom"/>
</dbReference>
<keyword evidence="5" id="KW-0399">Innate immunity</keyword>
<evidence type="ECO:0000256" key="1">
    <source>
        <dbReference type="ARBA" id="ARBA00004303"/>
    </source>
</evidence>
<proteinExistence type="predicted"/>
<evidence type="ECO:0000256" key="7">
    <source>
        <dbReference type="ARBA" id="ARBA00022729"/>
    </source>
</evidence>
<dbReference type="PROSITE" id="PS00682">
    <property type="entry name" value="ZP_1"/>
    <property type="match status" value="1"/>
</dbReference>
<dbReference type="PROSITE" id="PS01187">
    <property type="entry name" value="EGF_CA"/>
    <property type="match status" value="1"/>
</dbReference>
<protein>
    <recommendedName>
        <fullName evidence="13">ZP domain-containing protein</fullName>
    </recommendedName>
</protein>
<dbReference type="InterPro" id="IPR049883">
    <property type="entry name" value="NOTCH1_EGF-like"/>
</dbReference>
<dbReference type="PROSITE" id="PS51034">
    <property type="entry name" value="ZP_2"/>
    <property type="match status" value="1"/>
</dbReference>
<dbReference type="Pfam" id="PF07645">
    <property type="entry name" value="EGF_CA"/>
    <property type="match status" value="1"/>
</dbReference>
<dbReference type="Proteomes" id="UP001152622">
    <property type="component" value="Chromosome 4"/>
</dbReference>
<dbReference type="GO" id="GO:0005886">
    <property type="term" value="C:plasma membrane"/>
    <property type="evidence" value="ECO:0007669"/>
    <property type="project" value="UniProtKB-SubCell"/>
</dbReference>
<keyword evidence="9" id="KW-1015">Disulfide bond</keyword>
<dbReference type="InterPro" id="IPR001507">
    <property type="entry name" value="ZP_dom"/>
</dbReference>
<feature type="domain" description="ZP" evidence="13">
    <location>
        <begin position="316"/>
        <end position="571"/>
    </location>
</feature>
<dbReference type="EMBL" id="JAINUF010000004">
    <property type="protein sequence ID" value="KAJ8362983.1"/>
    <property type="molecule type" value="Genomic_DNA"/>
</dbReference>
<evidence type="ECO:0000256" key="10">
    <source>
        <dbReference type="ARBA" id="ARBA00023180"/>
    </source>
</evidence>
<dbReference type="Gene3D" id="2.60.40.4100">
    <property type="entry name" value="Zona pellucida, ZP-C domain"/>
    <property type="match status" value="1"/>
</dbReference>
<dbReference type="PANTHER" id="PTHR14002">
    <property type="entry name" value="ENDOGLIN/TGF-BETA RECEPTOR TYPE III"/>
    <property type="match status" value="1"/>
</dbReference>
<name>A0A9Q1FN65_SYNKA</name>
<dbReference type="InterPro" id="IPR017977">
    <property type="entry name" value="ZP_dom_CS"/>
</dbReference>
<dbReference type="Pfam" id="PF23283">
    <property type="entry name" value="D8C_UMOD"/>
    <property type="match status" value="1"/>
</dbReference>
<dbReference type="PANTHER" id="PTHR14002:SF20">
    <property type="entry name" value="ZONA PELLUCIDA-LIKE DOMAIN-CONTAINING PROTEIN 1"/>
    <property type="match status" value="1"/>
</dbReference>
<keyword evidence="8" id="KW-0391">Immunity</keyword>
<dbReference type="InterPro" id="IPR057774">
    <property type="entry name" value="D8C_UMOD/GP2/OIT3-like"/>
</dbReference>
<dbReference type="Gene3D" id="2.10.25.10">
    <property type="entry name" value="Laminin"/>
    <property type="match status" value="1"/>
</dbReference>
<dbReference type="Gene3D" id="2.60.40.3210">
    <property type="entry name" value="Zona pellucida, ZP-N domain"/>
    <property type="match status" value="1"/>
</dbReference>
<reference evidence="14" key="1">
    <citation type="journal article" date="2023" name="Science">
        <title>Genome structures resolve the early diversification of teleost fishes.</title>
        <authorList>
            <person name="Parey E."/>
            <person name="Louis A."/>
            <person name="Montfort J."/>
            <person name="Bouchez O."/>
            <person name="Roques C."/>
            <person name="Iampietro C."/>
            <person name="Lluch J."/>
            <person name="Castinel A."/>
            <person name="Donnadieu C."/>
            <person name="Desvignes T."/>
            <person name="Floi Bucao C."/>
            <person name="Jouanno E."/>
            <person name="Wen M."/>
            <person name="Mejri S."/>
            <person name="Dirks R."/>
            <person name="Jansen H."/>
            <person name="Henkel C."/>
            <person name="Chen W.J."/>
            <person name="Zahm M."/>
            <person name="Cabau C."/>
            <person name="Klopp C."/>
            <person name="Thompson A.W."/>
            <person name="Robinson-Rechavi M."/>
            <person name="Braasch I."/>
            <person name="Lecointre G."/>
            <person name="Bobe J."/>
            <person name="Postlethwait J.H."/>
            <person name="Berthelot C."/>
            <person name="Roest Crollius H."/>
            <person name="Guiguen Y."/>
        </authorList>
    </citation>
    <scope>NUCLEOTIDE SEQUENCE</scope>
    <source>
        <strain evidence="14">WJC10195</strain>
    </source>
</reference>
<evidence type="ECO:0000256" key="3">
    <source>
        <dbReference type="ARBA" id="ARBA00022525"/>
    </source>
</evidence>
<comment type="caution">
    <text evidence="14">The sequence shown here is derived from an EMBL/GenBank/DDBJ whole genome shotgun (WGS) entry which is preliminary data.</text>
</comment>
<evidence type="ECO:0000313" key="14">
    <source>
        <dbReference type="EMBL" id="KAJ8362983.1"/>
    </source>
</evidence>
<organism evidence="14 15">
    <name type="scientific">Synaphobranchus kaupii</name>
    <name type="common">Kaup's arrowtooth eel</name>
    <dbReference type="NCBI Taxonomy" id="118154"/>
    <lineage>
        <taxon>Eukaryota</taxon>
        <taxon>Metazoa</taxon>
        <taxon>Chordata</taxon>
        <taxon>Craniata</taxon>
        <taxon>Vertebrata</taxon>
        <taxon>Euteleostomi</taxon>
        <taxon>Actinopterygii</taxon>
        <taxon>Neopterygii</taxon>
        <taxon>Teleostei</taxon>
        <taxon>Anguilliformes</taxon>
        <taxon>Synaphobranchidae</taxon>
        <taxon>Synaphobranchus</taxon>
    </lineage>
</organism>
<dbReference type="GO" id="GO:0098552">
    <property type="term" value="C:side of membrane"/>
    <property type="evidence" value="ECO:0007669"/>
    <property type="project" value="UniProtKB-KW"/>
</dbReference>
<dbReference type="OrthoDB" id="2015116at2759"/>
<keyword evidence="6" id="KW-0472">Membrane</keyword>
<feature type="region of interest" description="Disordered" evidence="12">
    <location>
        <begin position="103"/>
        <end position="125"/>
    </location>
</feature>
<dbReference type="InterPro" id="IPR000742">
    <property type="entry name" value="EGF"/>
</dbReference>
<keyword evidence="10" id="KW-0325">Glycoprotein</keyword>
<evidence type="ECO:0000256" key="2">
    <source>
        <dbReference type="ARBA" id="ARBA00004613"/>
    </source>
</evidence>
<dbReference type="GO" id="GO:0005509">
    <property type="term" value="F:calcium ion binding"/>
    <property type="evidence" value="ECO:0007669"/>
    <property type="project" value="InterPro"/>
</dbReference>
<dbReference type="GO" id="GO:0005576">
    <property type="term" value="C:extracellular region"/>
    <property type="evidence" value="ECO:0007669"/>
    <property type="project" value="UniProtKB-SubCell"/>
</dbReference>